<evidence type="ECO:0000256" key="7">
    <source>
        <dbReference type="ARBA" id="ARBA00023136"/>
    </source>
</evidence>
<keyword evidence="3 8" id="KW-0813">Transport</keyword>
<dbReference type="SUPFAM" id="SSF161098">
    <property type="entry name" value="MetI-like"/>
    <property type="match status" value="1"/>
</dbReference>
<feature type="transmembrane region" description="Helical" evidence="8">
    <location>
        <begin position="325"/>
        <end position="351"/>
    </location>
</feature>
<evidence type="ECO:0000256" key="2">
    <source>
        <dbReference type="ARBA" id="ARBA00007069"/>
    </source>
</evidence>
<name>A0A8J3H4G9_9RHOB</name>
<feature type="domain" description="ABC transmembrane type-1" evidence="9">
    <location>
        <begin position="188"/>
        <end position="394"/>
    </location>
</feature>
<comment type="caution">
    <text evidence="10">The sequence shown here is derived from an EMBL/GenBank/DDBJ whole genome shotgun (WGS) entry which is preliminary data.</text>
</comment>
<comment type="similarity">
    <text evidence="2">Belongs to the binding-protein-dependent transport system permease family. CysTW subfamily.</text>
</comment>
<reference evidence="10" key="2">
    <citation type="submission" date="2020-09" db="EMBL/GenBank/DDBJ databases">
        <authorList>
            <person name="Sun Q."/>
            <person name="Zhou Y."/>
        </authorList>
    </citation>
    <scope>NUCLEOTIDE SEQUENCE</scope>
    <source>
        <strain evidence="10">CGMCC 1.7081</strain>
    </source>
</reference>
<gene>
    <name evidence="10" type="ORF">GCM10010961_12880</name>
</gene>
<dbReference type="Proteomes" id="UP000611500">
    <property type="component" value="Unassembled WGS sequence"/>
</dbReference>
<keyword evidence="5 8" id="KW-0812">Transmembrane</keyword>
<comment type="subcellular location">
    <subcellularLocation>
        <location evidence="1 8">Cell membrane</location>
        <topology evidence="1 8">Multi-pass membrane protein</topology>
    </subcellularLocation>
</comment>
<protein>
    <submittedName>
        <fullName evidence="10">Polyamine ABC transporter substrate-binding protein</fullName>
    </submittedName>
</protein>
<dbReference type="AlphaFoldDB" id="A0A8J3H4G9"/>
<proteinExistence type="inferred from homology"/>
<dbReference type="GO" id="GO:0055085">
    <property type="term" value="P:transmembrane transport"/>
    <property type="evidence" value="ECO:0007669"/>
    <property type="project" value="InterPro"/>
</dbReference>
<keyword evidence="11" id="KW-1185">Reference proteome</keyword>
<evidence type="ECO:0000256" key="6">
    <source>
        <dbReference type="ARBA" id="ARBA00022989"/>
    </source>
</evidence>
<evidence type="ECO:0000256" key="1">
    <source>
        <dbReference type="ARBA" id="ARBA00004651"/>
    </source>
</evidence>
<feature type="transmembrane region" description="Helical" evidence="8">
    <location>
        <begin position="371"/>
        <end position="393"/>
    </location>
</feature>
<dbReference type="EMBL" id="BNAP01000003">
    <property type="protein sequence ID" value="GHG85653.1"/>
    <property type="molecule type" value="Genomic_DNA"/>
</dbReference>
<keyword evidence="6 8" id="KW-1133">Transmembrane helix</keyword>
<evidence type="ECO:0000256" key="8">
    <source>
        <dbReference type="RuleBase" id="RU363032"/>
    </source>
</evidence>
<feature type="transmembrane region" description="Helical" evidence="8">
    <location>
        <begin position="224"/>
        <end position="246"/>
    </location>
</feature>
<evidence type="ECO:0000256" key="5">
    <source>
        <dbReference type="ARBA" id="ARBA00022692"/>
    </source>
</evidence>
<dbReference type="InterPro" id="IPR000515">
    <property type="entry name" value="MetI-like"/>
</dbReference>
<dbReference type="Pfam" id="PF00528">
    <property type="entry name" value="BPD_transp_1"/>
    <property type="match status" value="1"/>
</dbReference>
<evidence type="ECO:0000259" key="9">
    <source>
        <dbReference type="PROSITE" id="PS50928"/>
    </source>
</evidence>
<keyword evidence="7 8" id="KW-0472">Membrane</keyword>
<feature type="transmembrane region" description="Helical" evidence="8">
    <location>
        <begin position="274"/>
        <end position="295"/>
    </location>
</feature>
<reference evidence="10" key="1">
    <citation type="journal article" date="2014" name="Int. J. Syst. Evol. Microbiol.">
        <title>Complete genome sequence of Corynebacterium casei LMG S-19264T (=DSM 44701T), isolated from a smear-ripened cheese.</title>
        <authorList>
            <consortium name="US DOE Joint Genome Institute (JGI-PGF)"/>
            <person name="Walter F."/>
            <person name="Albersmeier A."/>
            <person name="Kalinowski J."/>
            <person name="Ruckert C."/>
        </authorList>
    </citation>
    <scope>NUCLEOTIDE SEQUENCE</scope>
    <source>
        <strain evidence="10">CGMCC 1.7081</strain>
    </source>
</reference>
<organism evidence="10 11">
    <name type="scientific">Pseudodonghicola xiamenensis</name>
    <dbReference type="NCBI Taxonomy" id="337702"/>
    <lineage>
        <taxon>Bacteria</taxon>
        <taxon>Pseudomonadati</taxon>
        <taxon>Pseudomonadota</taxon>
        <taxon>Alphaproteobacteria</taxon>
        <taxon>Rhodobacterales</taxon>
        <taxon>Paracoccaceae</taxon>
        <taxon>Pseudodonghicola</taxon>
    </lineage>
</organism>
<dbReference type="PANTHER" id="PTHR42929:SF5">
    <property type="entry name" value="ABC TRANSPORTER PERMEASE PROTEIN"/>
    <property type="match status" value="1"/>
</dbReference>
<dbReference type="RefSeq" id="WP_051312166.1">
    <property type="nucleotide sequence ID" value="NZ_BNAP01000003.1"/>
</dbReference>
<feature type="transmembrane region" description="Helical" evidence="8">
    <location>
        <begin position="24"/>
        <end position="44"/>
    </location>
</feature>
<accession>A0A8J3H4G9</accession>
<evidence type="ECO:0000313" key="10">
    <source>
        <dbReference type="EMBL" id="GHG85653.1"/>
    </source>
</evidence>
<evidence type="ECO:0000256" key="3">
    <source>
        <dbReference type="ARBA" id="ARBA00022448"/>
    </source>
</evidence>
<dbReference type="PROSITE" id="PS50928">
    <property type="entry name" value="ABC_TM1"/>
    <property type="match status" value="1"/>
</dbReference>
<keyword evidence="4" id="KW-1003">Cell membrane</keyword>
<evidence type="ECO:0000256" key="4">
    <source>
        <dbReference type="ARBA" id="ARBA00022475"/>
    </source>
</evidence>
<feature type="transmembrane region" description="Helical" evidence="8">
    <location>
        <begin position="192"/>
        <end position="212"/>
    </location>
</feature>
<dbReference type="PANTHER" id="PTHR42929">
    <property type="entry name" value="INNER MEMBRANE ABC TRANSPORTER PERMEASE PROTEIN YDCU-RELATED-RELATED"/>
    <property type="match status" value="1"/>
</dbReference>
<dbReference type="GO" id="GO:0005886">
    <property type="term" value="C:plasma membrane"/>
    <property type="evidence" value="ECO:0007669"/>
    <property type="project" value="UniProtKB-SubCell"/>
</dbReference>
<dbReference type="InterPro" id="IPR035906">
    <property type="entry name" value="MetI-like_sf"/>
</dbReference>
<evidence type="ECO:0000313" key="11">
    <source>
        <dbReference type="Proteomes" id="UP000611500"/>
    </source>
</evidence>
<dbReference type="CDD" id="cd06261">
    <property type="entry name" value="TM_PBP2"/>
    <property type="match status" value="1"/>
</dbReference>
<sequence>MPCAATLFRKPAVGAPSRRTRLSWLLVAPLLLLVVAGFLVPIGYTMTRAVDNAEVTGALPRTVAMLERWDGNGLPSEQAFAALVEDLRGADDAQAFGAMTRRLNFELSGARSVMRATRRQLDSLTPPYAESLPTAVPDWDTPQLWLLIKTNSNPFTASFLLRALDLQVTPEGQIEPVPHDRAIFVDLFQRTFWISLWVTVFCVLLAYPAAYYISTLSDRGARYVMLLVLVPFWTSILVRTTAWFILLQREGPMNAALEGLHITDAPLQLIFTRFAVYVAMVHVLLPFQILPLYSVMKRLGPQYLQAAASLGASPWRQFRSVYLPLTMPGVAAGAVMVFMLSVGFYVTPALVGGLQDQMISYYIAFYTNQSINFGMAAALSLLLLVFTGALVAAARRLTPHIGPGPRE</sequence>
<dbReference type="Gene3D" id="1.10.3720.10">
    <property type="entry name" value="MetI-like"/>
    <property type="match status" value="1"/>
</dbReference>